<feature type="domain" description="4Fe-4S ferredoxin-type" evidence="5">
    <location>
        <begin position="212"/>
        <end position="241"/>
    </location>
</feature>
<feature type="domain" description="4Fe-4S ferredoxin-type" evidence="5">
    <location>
        <begin position="178"/>
        <end position="207"/>
    </location>
</feature>
<dbReference type="Gene3D" id="3.30.70.20">
    <property type="match status" value="1"/>
</dbReference>
<dbReference type="EMBL" id="AZLV01000473">
    <property type="protein sequence ID" value="ETJ05604.1"/>
    <property type="molecule type" value="Genomic_DNA"/>
</dbReference>
<keyword evidence="2" id="KW-0479">Metal-binding</keyword>
<dbReference type="Pfam" id="PF12838">
    <property type="entry name" value="Fer4_7"/>
    <property type="match status" value="1"/>
</dbReference>
<evidence type="ECO:0000256" key="1">
    <source>
        <dbReference type="ARBA" id="ARBA00022485"/>
    </source>
</evidence>
<keyword evidence="3" id="KW-0408">Iron</keyword>
<dbReference type="AlphaFoldDB" id="W1VNA5"/>
<dbReference type="SUPFAM" id="SSF54862">
    <property type="entry name" value="4Fe-4S ferredoxins"/>
    <property type="match status" value="1"/>
</dbReference>
<dbReference type="InterPro" id="IPR050572">
    <property type="entry name" value="Fe-S_Ferredoxin"/>
</dbReference>
<comment type="caution">
    <text evidence="6">The sequence shown here is derived from an EMBL/GenBank/DDBJ whole genome shotgun (WGS) entry which is preliminary data.</text>
</comment>
<dbReference type="InterPro" id="IPR017896">
    <property type="entry name" value="4Fe4S_Fe-S-bd"/>
</dbReference>
<evidence type="ECO:0000256" key="2">
    <source>
        <dbReference type="ARBA" id="ARBA00022723"/>
    </source>
</evidence>
<dbReference type="PANTHER" id="PTHR43687">
    <property type="entry name" value="ADENYLYLSULFATE REDUCTASE, BETA SUBUNIT"/>
    <property type="match status" value="1"/>
</dbReference>
<sequence length="342" mass="35690">SSPTPASSPAQAEPSCVDAAALMRWGRATESVEVVVLACHDASPAPGPHGTAVVRWPGCLDEQALGLVPQLLADGVRSLRLRWCPTHGPTPSSLPVWRQVLGELLETEPAAGRSLRHGPVLRAEAAPLPRRALVGARLDGVLDLALDEQARLIQSLRLLYAQDRIDDPSAALAELPAAGRVLTASDCTLCAACTWACPHGALEMADADSGLRGLVQDLAACRGCQACVGACPVDALHAGGTVSLAQAWQAEVTVLAADRPRTCRRCGARYSQEVGSLAAHDVTRPATASLAPAPGGQDEDSGLCPLCQVRERSPFLTELPPEAERALPPSVLAAIRRSRGLS</sequence>
<keyword evidence="4" id="KW-0411">Iron-sulfur</keyword>
<dbReference type="GO" id="GO:0046872">
    <property type="term" value="F:metal ion binding"/>
    <property type="evidence" value="ECO:0007669"/>
    <property type="project" value="UniProtKB-KW"/>
</dbReference>
<dbReference type="GO" id="GO:0051539">
    <property type="term" value="F:4 iron, 4 sulfur cluster binding"/>
    <property type="evidence" value="ECO:0007669"/>
    <property type="project" value="UniProtKB-KW"/>
</dbReference>
<keyword evidence="1" id="KW-0004">4Fe-4S</keyword>
<organism evidence="6 7">
    <name type="scientific">Actinomyces urogenitalis DORA_12</name>
    <dbReference type="NCBI Taxonomy" id="1403939"/>
    <lineage>
        <taxon>Bacteria</taxon>
        <taxon>Bacillati</taxon>
        <taxon>Actinomycetota</taxon>
        <taxon>Actinomycetes</taxon>
        <taxon>Actinomycetales</taxon>
        <taxon>Actinomycetaceae</taxon>
        <taxon>Actinomyces</taxon>
    </lineage>
</organism>
<dbReference type="PANTHER" id="PTHR43687:SF1">
    <property type="entry name" value="FERREDOXIN III"/>
    <property type="match status" value="1"/>
</dbReference>
<evidence type="ECO:0000256" key="4">
    <source>
        <dbReference type="ARBA" id="ARBA00023014"/>
    </source>
</evidence>
<name>W1VNA5_9ACTO</name>
<dbReference type="InterPro" id="IPR017900">
    <property type="entry name" value="4Fe4S_Fe_S_CS"/>
</dbReference>
<dbReference type="PROSITE" id="PS51379">
    <property type="entry name" value="4FE4S_FER_2"/>
    <property type="match status" value="2"/>
</dbReference>
<dbReference type="PROSITE" id="PS00198">
    <property type="entry name" value="4FE4S_FER_1"/>
    <property type="match status" value="2"/>
</dbReference>
<gene>
    <name evidence="6" type="ORF">Q605_AUC00473G0001</name>
</gene>
<evidence type="ECO:0000313" key="7">
    <source>
        <dbReference type="Proteomes" id="UP000018852"/>
    </source>
</evidence>
<evidence type="ECO:0000256" key="3">
    <source>
        <dbReference type="ARBA" id="ARBA00023004"/>
    </source>
</evidence>
<protein>
    <recommendedName>
        <fullName evidence="5">4Fe-4S ferredoxin-type domain-containing protein</fullName>
    </recommendedName>
</protein>
<proteinExistence type="predicted"/>
<evidence type="ECO:0000259" key="5">
    <source>
        <dbReference type="PROSITE" id="PS51379"/>
    </source>
</evidence>
<accession>W1VNA5</accession>
<feature type="non-terminal residue" evidence="6">
    <location>
        <position position="1"/>
    </location>
</feature>
<dbReference type="PATRIC" id="fig|1403939.3.peg.685"/>
<evidence type="ECO:0000313" key="6">
    <source>
        <dbReference type="EMBL" id="ETJ05604.1"/>
    </source>
</evidence>
<reference evidence="6 7" key="1">
    <citation type="submission" date="2013-12" db="EMBL/GenBank/DDBJ databases">
        <title>A Varibaculum cambriense genome reconstructed from a premature infant gut community with otherwise low bacterial novelty that shifts toward anaerobic metabolism during the third week of life.</title>
        <authorList>
            <person name="Brown C.T."/>
            <person name="Sharon I."/>
            <person name="Thomas B.C."/>
            <person name="Castelle C.J."/>
            <person name="Morowitz M.J."/>
            <person name="Banfield J.F."/>
        </authorList>
    </citation>
    <scope>NUCLEOTIDE SEQUENCE [LARGE SCALE GENOMIC DNA]</scope>
    <source>
        <strain evidence="7">DORA_12</strain>
    </source>
</reference>
<dbReference type="Proteomes" id="UP000018852">
    <property type="component" value="Unassembled WGS sequence"/>
</dbReference>